<sequence length="95" mass="10140">MPSVCCHAPLLRSAWLSAGIWRARPSSSPQLSSSGAALLLAVPHTAISRSAQACRSIEALRIPEVTISFRLGRRPISRALSGVRSRITTRMSACA</sequence>
<comment type="caution">
    <text evidence="1">The sequence shown here is derived from an EMBL/GenBank/DDBJ whole genome shotgun (WGS) entry which is preliminary data.</text>
</comment>
<feature type="non-terminal residue" evidence="1">
    <location>
        <position position="95"/>
    </location>
</feature>
<reference evidence="2" key="1">
    <citation type="submission" date="2013-09" db="EMBL/GenBank/DDBJ databases">
        <title>Corchorus olitorius genome sequencing.</title>
        <authorList>
            <person name="Alam M."/>
            <person name="Haque M.S."/>
            <person name="Islam M.S."/>
            <person name="Emdad E.M."/>
            <person name="Islam M.M."/>
            <person name="Ahmed B."/>
            <person name="Halim A."/>
            <person name="Hossen Q.M.M."/>
            <person name="Hossain M.Z."/>
            <person name="Ahmed R."/>
            <person name="Khan M.M."/>
            <person name="Islam R."/>
            <person name="Rashid M.M."/>
            <person name="Khan S.A."/>
            <person name="Rahman M.S."/>
            <person name="Alam M."/>
            <person name="Yahiya A.S."/>
            <person name="Khan M.S."/>
            <person name="Azam M.S."/>
            <person name="Haque T."/>
            <person name="Lashkar M.Z.H."/>
            <person name="Akhand A.I."/>
            <person name="Morshed G."/>
            <person name="Roy S."/>
            <person name="Uddin K.S."/>
            <person name="Rabeya T."/>
            <person name="Hossain A.S."/>
            <person name="Chowdhury A."/>
            <person name="Snigdha A.R."/>
            <person name="Mortoza M.S."/>
            <person name="Matin S.A."/>
            <person name="Hoque S.M.E."/>
            <person name="Islam M.K."/>
            <person name="Roy D.K."/>
            <person name="Haider R."/>
            <person name="Moosa M.M."/>
            <person name="Elias S.M."/>
            <person name="Hasan A.M."/>
            <person name="Jahan S."/>
            <person name="Shafiuddin M."/>
            <person name="Mahmood N."/>
            <person name="Shommy N.S."/>
        </authorList>
    </citation>
    <scope>NUCLEOTIDE SEQUENCE [LARGE SCALE GENOMIC DNA]</scope>
    <source>
        <strain evidence="2">cv. O-4</strain>
    </source>
</reference>
<accession>A0A1R3L3X2</accession>
<dbReference type="Proteomes" id="UP000187203">
    <property type="component" value="Unassembled WGS sequence"/>
</dbReference>
<evidence type="ECO:0000313" key="1">
    <source>
        <dbReference type="EMBL" id="OMP14021.1"/>
    </source>
</evidence>
<dbReference type="EMBL" id="AWUE01002425">
    <property type="protein sequence ID" value="OMP14021.1"/>
    <property type="molecule type" value="Genomic_DNA"/>
</dbReference>
<organism evidence="1 2">
    <name type="scientific">Corchorus olitorius</name>
    <dbReference type="NCBI Taxonomy" id="93759"/>
    <lineage>
        <taxon>Eukaryota</taxon>
        <taxon>Viridiplantae</taxon>
        <taxon>Streptophyta</taxon>
        <taxon>Embryophyta</taxon>
        <taxon>Tracheophyta</taxon>
        <taxon>Spermatophyta</taxon>
        <taxon>Magnoliopsida</taxon>
        <taxon>eudicotyledons</taxon>
        <taxon>Gunneridae</taxon>
        <taxon>Pentapetalae</taxon>
        <taxon>rosids</taxon>
        <taxon>malvids</taxon>
        <taxon>Malvales</taxon>
        <taxon>Malvaceae</taxon>
        <taxon>Grewioideae</taxon>
        <taxon>Apeibeae</taxon>
        <taxon>Corchorus</taxon>
    </lineage>
</organism>
<evidence type="ECO:0000313" key="2">
    <source>
        <dbReference type="Proteomes" id="UP000187203"/>
    </source>
</evidence>
<gene>
    <name evidence="1" type="ORF">COLO4_00414</name>
</gene>
<proteinExistence type="predicted"/>
<protein>
    <submittedName>
        <fullName evidence="1">Uncharacterized protein</fullName>
    </submittedName>
</protein>
<name>A0A1R3L3X2_9ROSI</name>
<dbReference type="AlphaFoldDB" id="A0A1R3L3X2"/>
<keyword evidence="2" id="KW-1185">Reference proteome</keyword>